<reference evidence="1 2" key="1">
    <citation type="submission" date="2020-07" db="EMBL/GenBank/DDBJ databases">
        <title>Bradyrhizobium diversity isolated from nodules of indigenous legumes of Western Australia.</title>
        <authorList>
            <person name="Klepa M.S."/>
        </authorList>
    </citation>
    <scope>NUCLEOTIDE SEQUENCE [LARGE SCALE GENOMIC DNA]</scope>
    <source>
        <strain evidence="1 2">CNPSo 4010</strain>
    </source>
</reference>
<comment type="caution">
    <text evidence="1">The sequence shown here is derived from an EMBL/GenBank/DDBJ whole genome shotgun (WGS) entry which is preliminary data.</text>
</comment>
<dbReference type="Proteomes" id="UP000807370">
    <property type="component" value="Unassembled WGS sequence"/>
</dbReference>
<accession>A0ABS0PP99</accession>
<name>A0ABS0PP99_9BRAD</name>
<organism evidence="1 2">
    <name type="scientific">Bradyrhizobium agreste</name>
    <dbReference type="NCBI Taxonomy" id="2751811"/>
    <lineage>
        <taxon>Bacteria</taxon>
        <taxon>Pseudomonadati</taxon>
        <taxon>Pseudomonadota</taxon>
        <taxon>Alphaproteobacteria</taxon>
        <taxon>Hyphomicrobiales</taxon>
        <taxon>Nitrobacteraceae</taxon>
        <taxon>Bradyrhizobium</taxon>
    </lineage>
</organism>
<evidence type="ECO:0000313" key="2">
    <source>
        <dbReference type="Proteomes" id="UP000807370"/>
    </source>
</evidence>
<keyword evidence="2" id="KW-1185">Reference proteome</keyword>
<gene>
    <name evidence="1" type="ORF">HZZ13_14715</name>
</gene>
<dbReference type="EMBL" id="JACCHP010000008">
    <property type="protein sequence ID" value="MBH5399018.1"/>
    <property type="molecule type" value="Genomic_DNA"/>
</dbReference>
<evidence type="ECO:0000313" key="1">
    <source>
        <dbReference type="EMBL" id="MBH5399018.1"/>
    </source>
</evidence>
<dbReference type="RefSeq" id="WP_197960281.1">
    <property type="nucleotide sequence ID" value="NZ_JACCHP010000008.1"/>
</dbReference>
<proteinExistence type="predicted"/>
<protein>
    <submittedName>
        <fullName evidence="1">Uncharacterized protein</fullName>
    </submittedName>
</protein>
<sequence>MSVAQLVYLKKPAMAEAAERLRDDKRWLPNVLRLPQLASEKNSPPTFVPNAIYLAFRR</sequence>